<reference evidence="5 8" key="2">
    <citation type="submission" date="2016-11" db="EMBL/GenBank/DDBJ databases">
        <title>Genomic analysis of Caldithrix abyssi and proposal of a novel bacterial phylum Caldithrichaeota.</title>
        <authorList>
            <person name="Kublanov I."/>
            <person name="Sigalova O."/>
            <person name="Gavrilov S."/>
            <person name="Lebedinsky A."/>
            <person name="Ivanova N."/>
            <person name="Daum C."/>
            <person name="Reddy T."/>
            <person name="Klenk H.P."/>
            <person name="Goker M."/>
            <person name="Reva O."/>
            <person name="Miroshnichenko M."/>
            <person name="Kyprides N."/>
            <person name="Woyke T."/>
            <person name="Gelfand M."/>
        </authorList>
    </citation>
    <scope>NUCLEOTIDE SEQUENCE [LARGE SCALE GENOMIC DNA]</scope>
    <source>
        <strain evidence="5 8">LF13</strain>
    </source>
</reference>
<dbReference type="InterPro" id="IPR002508">
    <property type="entry name" value="MurNAc-LAA_cat"/>
</dbReference>
<protein>
    <recommendedName>
        <fullName evidence="2">N-acetylmuramoyl-L-alanine amidase</fullName>
        <ecNumber evidence="2">3.5.1.28</ecNumber>
    </recommendedName>
</protein>
<dbReference type="STRING" id="880073.Cabys_795"/>
<dbReference type="EC" id="3.5.1.28" evidence="2"/>
<dbReference type="GO" id="GO:0009253">
    <property type="term" value="P:peptidoglycan catabolic process"/>
    <property type="evidence" value="ECO:0007669"/>
    <property type="project" value="InterPro"/>
</dbReference>
<evidence type="ECO:0000256" key="1">
    <source>
        <dbReference type="ARBA" id="ARBA00001561"/>
    </source>
</evidence>
<dbReference type="FunCoup" id="H1XUU3">
    <property type="interactions" value="260"/>
</dbReference>
<evidence type="ECO:0000256" key="3">
    <source>
        <dbReference type="ARBA" id="ARBA00022801"/>
    </source>
</evidence>
<dbReference type="RefSeq" id="WP_006928808.1">
    <property type="nucleotide sequence ID" value="NZ_CM001402.1"/>
</dbReference>
<gene>
    <name evidence="5" type="ORF">Cabys_795</name>
    <name evidence="6" type="ORF">Calab_2030</name>
</gene>
<dbReference type="InParanoid" id="H1XUU3"/>
<dbReference type="PaxDb" id="880073-Calab_2030"/>
<dbReference type="EMBL" id="CP018099">
    <property type="protein sequence ID" value="APF17546.1"/>
    <property type="molecule type" value="Genomic_DNA"/>
</dbReference>
<accession>H1XUU3</accession>
<dbReference type="Proteomes" id="UP000183868">
    <property type="component" value="Chromosome"/>
</dbReference>
<dbReference type="Proteomes" id="UP000004671">
    <property type="component" value="Chromosome"/>
</dbReference>
<keyword evidence="3 6" id="KW-0378">Hydrolase</keyword>
<dbReference type="HOGENOM" id="CLU_035972_0_0_0"/>
<dbReference type="Pfam" id="PF01520">
    <property type="entry name" value="Amidase_3"/>
    <property type="match status" value="1"/>
</dbReference>
<keyword evidence="7" id="KW-1185">Reference proteome</keyword>
<dbReference type="PANTHER" id="PTHR30404">
    <property type="entry name" value="N-ACETYLMURAMOYL-L-ALANINE AMIDASE"/>
    <property type="match status" value="1"/>
</dbReference>
<dbReference type="GO" id="GO:0008745">
    <property type="term" value="F:N-acetylmuramoyl-L-alanine amidase activity"/>
    <property type="evidence" value="ECO:0007669"/>
    <property type="project" value="UniProtKB-EC"/>
</dbReference>
<evidence type="ECO:0000313" key="8">
    <source>
        <dbReference type="Proteomes" id="UP000183868"/>
    </source>
</evidence>
<dbReference type="SUPFAM" id="SSF53187">
    <property type="entry name" value="Zn-dependent exopeptidases"/>
    <property type="match status" value="1"/>
</dbReference>
<organism evidence="6 7">
    <name type="scientific">Caldithrix abyssi DSM 13497</name>
    <dbReference type="NCBI Taxonomy" id="880073"/>
    <lineage>
        <taxon>Bacteria</taxon>
        <taxon>Pseudomonadati</taxon>
        <taxon>Calditrichota</taxon>
        <taxon>Calditrichia</taxon>
        <taxon>Calditrichales</taxon>
        <taxon>Calditrichaceae</taxon>
        <taxon>Caldithrix</taxon>
    </lineage>
</organism>
<dbReference type="Gene3D" id="3.40.630.40">
    <property type="entry name" value="Zn-dependent exopeptidases"/>
    <property type="match status" value="1"/>
</dbReference>
<comment type="catalytic activity">
    <reaction evidence="1">
        <text>Hydrolyzes the link between N-acetylmuramoyl residues and L-amino acid residues in certain cell-wall glycopeptides.</text>
        <dbReference type="EC" id="3.5.1.28"/>
    </reaction>
</comment>
<name>H1XUU3_CALAY</name>
<evidence type="ECO:0000259" key="4">
    <source>
        <dbReference type="SMART" id="SM00646"/>
    </source>
</evidence>
<dbReference type="eggNOG" id="COG0860">
    <property type="taxonomic scope" value="Bacteria"/>
</dbReference>
<feature type="domain" description="MurNAc-LAA" evidence="4">
    <location>
        <begin position="350"/>
        <end position="506"/>
    </location>
</feature>
<dbReference type="AlphaFoldDB" id="H1XUU3"/>
<evidence type="ECO:0000313" key="7">
    <source>
        <dbReference type="Proteomes" id="UP000004671"/>
    </source>
</evidence>
<evidence type="ECO:0000256" key="2">
    <source>
        <dbReference type="ARBA" id="ARBA00011901"/>
    </source>
</evidence>
<dbReference type="CDD" id="cd02696">
    <property type="entry name" value="MurNAc-LAA"/>
    <property type="match status" value="1"/>
</dbReference>
<evidence type="ECO:0000313" key="5">
    <source>
        <dbReference type="EMBL" id="APF17546.1"/>
    </source>
</evidence>
<reference evidence="6 7" key="1">
    <citation type="submission" date="2011-09" db="EMBL/GenBank/DDBJ databases">
        <title>The permanent draft genome of Caldithrix abyssi DSM 13497.</title>
        <authorList>
            <consortium name="US DOE Joint Genome Institute (JGI-PGF)"/>
            <person name="Lucas S."/>
            <person name="Han J."/>
            <person name="Lapidus A."/>
            <person name="Bruce D."/>
            <person name="Goodwin L."/>
            <person name="Pitluck S."/>
            <person name="Peters L."/>
            <person name="Kyrpides N."/>
            <person name="Mavromatis K."/>
            <person name="Ivanova N."/>
            <person name="Mikhailova N."/>
            <person name="Chertkov O."/>
            <person name="Detter J.C."/>
            <person name="Tapia R."/>
            <person name="Han C."/>
            <person name="Land M."/>
            <person name="Hauser L."/>
            <person name="Markowitz V."/>
            <person name="Cheng J.-F."/>
            <person name="Hugenholtz P."/>
            <person name="Woyke T."/>
            <person name="Wu D."/>
            <person name="Spring S."/>
            <person name="Brambilla E."/>
            <person name="Klenk H.-P."/>
            <person name="Eisen J.A."/>
        </authorList>
    </citation>
    <scope>NUCLEOTIDE SEQUENCE [LARGE SCALE GENOMIC DNA]</scope>
    <source>
        <strain evidence="6 7">DSM 13497</strain>
    </source>
</reference>
<sequence length="516" mass="59366">MFRRKFLKKISYGIGLALFNPLHWLRAQERSLLKIEKDGRIIGQIPFLLKQSQCYIKLTDFADLNHLGQFTNTSRRKTLLIMDQAKFKFTHDNSFVVVNDRALQILYAPFWKEGALWVAVAELVELINEFTQYHLQFDDVHKLLRFTVRNINITSIQIEHKSNGTLIALNATRSFAADDLKTKMVNGWLYLEIVGGRGEEKALSRKINDSTVREIRAAQLDQLLSIGFHLKKEPQAYEALYDDVNGQILLTVHEKTIQKDNPEKTDDAQTQSIDEELERQKSEWMIHTIVIDPGHGGKDPGAVGYYKLKEKDIVLSVGLLLGDYLKKRLPGVKILYTRDRDVFIPLWKRTKFANENQGRLFISLHCNSSKSRRARGFETYFLSAEKDEKAREVVLTENESIKFETAHDQKRYEGINFVLATLAQNAFIKYSQYLASVVQKMLRKFLRPLGMKDRGVKQGPFWVMVGATMPNILVEMGYISNKNEAKLLRRKSTQSKIALALAEGIVKFKNDFESAL</sequence>
<proteinExistence type="predicted"/>
<dbReference type="InterPro" id="IPR050695">
    <property type="entry name" value="N-acetylmuramoyl_amidase_3"/>
</dbReference>
<evidence type="ECO:0000313" key="6">
    <source>
        <dbReference type="EMBL" id="EHO41642.1"/>
    </source>
</evidence>
<dbReference type="GO" id="GO:0030288">
    <property type="term" value="C:outer membrane-bounded periplasmic space"/>
    <property type="evidence" value="ECO:0007669"/>
    <property type="project" value="TreeGrafter"/>
</dbReference>
<dbReference type="KEGG" id="caby:Cabys_795"/>
<dbReference type="EMBL" id="CM001402">
    <property type="protein sequence ID" value="EHO41642.1"/>
    <property type="molecule type" value="Genomic_DNA"/>
</dbReference>
<dbReference type="SMART" id="SM00646">
    <property type="entry name" value="Ami_3"/>
    <property type="match status" value="1"/>
</dbReference>
<dbReference type="OrthoDB" id="9806267at2"/>
<dbReference type="FunFam" id="3.40.630.40:FF:000005">
    <property type="entry name" value="N-acetylmuramoyl-L-alanine amidase (AmiA)"/>
    <property type="match status" value="1"/>
</dbReference>
<dbReference type="PANTHER" id="PTHR30404:SF0">
    <property type="entry name" value="N-ACETYLMURAMOYL-L-ALANINE AMIDASE AMIC"/>
    <property type="match status" value="1"/>
</dbReference>